<evidence type="ECO:0000313" key="1">
    <source>
        <dbReference type="EMBL" id="NIF20249.1"/>
    </source>
</evidence>
<comment type="caution">
    <text evidence="1">The sequence shown here is derived from an EMBL/GenBank/DDBJ whole genome shotgun (WGS) entry which is preliminary data.</text>
</comment>
<keyword evidence="2" id="KW-1185">Reference proteome</keyword>
<proteinExistence type="predicted"/>
<dbReference type="EMBL" id="VWXF01000001">
    <property type="protein sequence ID" value="NIF20249.1"/>
    <property type="molecule type" value="Genomic_DNA"/>
</dbReference>
<name>A0ABX0R9V8_9GAMM</name>
<dbReference type="RefSeq" id="WP_167012159.1">
    <property type="nucleotide sequence ID" value="NZ_VWXF01000001.1"/>
</dbReference>
<reference evidence="1 2" key="1">
    <citation type="journal article" date="2019" name="bioRxiv">
        <title>Bacteria contribute to plant secondary compound degradation in a generalist herbivore system.</title>
        <authorList>
            <person name="Francoeur C.B."/>
            <person name="Khadempour L."/>
            <person name="Moreira-Soto R.D."/>
            <person name="Gotting K."/>
            <person name="Book A.J."/>
            <person name="Pinto-Tomas A.A."/>
            <person name="Keefover-Ring K."/>
            <person name="Currie C.R."/>
        </authorList>
    </citation>
    <scope>NUCLEOTIDE SEQUENCE [LARGE SCALE GENOMIC DNA]</scope>
    <source>
        <strain evidence="1">Acro-835</strain>
    </source>
</reference>
<accession>A0ABX0R9V8</accession>
<evidence type="ECO:0000313" key="2">
    <source>
        <dbReference type="Proteomes" id="UP001515683"/>
    </source>
</evidence>
<organism evidence="1 2">
    <name type="scientific">Candidatus Pantoea multigeneris</name>
    <dbReference type="NCBI Taxonomy" id="2608357"/>
    <lineage>
        <taxon>Bacteria</taxon>
        <taxon>Pseudomonadati</taxon>
        <taxon>Pseudomonadota</taxon>
        <taxon>Gammaproteobacteria</taxon>
        <taxon>Enterobacterales</taxon>
        <taxon>Erwiniaceae</taxon>
        <taxon>Pantoea</taxon>
    </lineage>
</organism>
<dbReference type="Proteomes" id="UP001515683">
    <property type="component" value="Unassembled WGS sequence"/>
</dbReference>
<sequence>MTDENIEVQATEEIAPFSIRYFIQTDSDGYVTGMMVAVSKQESEGYVSAQLQEVSEDVFKSIGQDSKYVDGKVVQGEPKPVQLTADNAKAIKSALLAEANTNTQPWQTQLMLGIISDSDKDSLITWMKYYQAVQAIDISKAPEIIWPVHP</sequence>
<dbReference type="InterPro" id="IPR003458">
    <property type="entry name" value="Phage_T4_Gp38_tail_assem"/>
</dbReference>
<gene>
    <name evidence="1" type="ORF">F3J40_01265</name>
</gene>
<protein>
    <submittedName>
        <fullName evidence="1">Tail fiber assembly protein</fullName>
    </submittedName>
</protein>
<dbReference type="Pfam" id="PF02413">
    <property type="entry name" value="Caudo_TAP"/>
    <property type="match status" value="1"/>
</dbReference>